<dbReference type="SUPFAM" id="SSF48613">
    <property type="entry name" value="Heme oxygenase-like"/>
    <property type="match status" value="1"/>
</dbReference>
<dbReference type="Pfam" id="PF14518">
    <property type="entry name" value="Haem_oxygenas_2"/>
    <property type="match status" value="1"/>
</dbReference>
<dbReference type="Gene3D" id="1.20.910.10">
    <property type="entry name" value="Heme oxygenase-like"/>
    <property type="match status" value="1"/>
</dbReference>
<proteinExistence type="predicted"/>
<gene>
    <name evidence="1" type="ORF">NSP04_09550</name>
</gene>
<keyword evidence="2" id="KW-1185">Reference proteome</keyword>
<comment type="caution">
    <text evidence="1">The sequence shown here is derived from an EMBL/GenBank/DDBJ whole genome shotgun (WGS) entry which is preliminary data.</text>
</comment>
<sequence length="245" mass="27648">MNTTSTRLEEKLELLRPAMQEAAEKLWSSPNVRKIYPLYLEQMHMVVRSGVSLMRTAALAASKLSESCAFRRTLVDYLDKHIEEEKGHDQWLMDDYEATGGRKEYLISKIPSCQVASMVGAQYYWIIHHHPVMIMGHIAALEINHPPAGFSKRLAKLTGFPSKAFSAIARHEVLDLKHKIEILDLIDQLNLETREEVAVGVSGLHTLQSGVSVLSAIRSRSKKNPLIAERVFNLPWGIHKVKNSS</sequence>
<dbReference type="EMBL" id="JANKHG010000017">
    <property type="protein sequence ID" value="MCR2746892.1"/>
    <property type="molecule type" value="Genomic_DNA"/>
</dbReference>
<evidence type="ECO:0000313" key="2">
    <source>
        <dbReference type="Proteomes" id="UP001165267"/>
    </source>
</evidence>
<dbReference type="Proteomes" id="UP001165267">
    <property type="component" value="Unassembled WGS sequence"/>
</dbReference>
<dbReference type="InterPro" id="IPR016084">
    <property type="entry name" value="Haem_Oase-like_multi-hlx"/>
</dbReference>
<dbReference type="RefSeq" id="WP_257512101.1">
    <property type="nucleotide sequence ID" value="NZ_JANKHG010000017.1"/>
</dbReference>
<evidence type="ECO:0000313" key="1">
    <source>
        <dbReference type="EMBL" id="MCR2746892.1"/>
    </source>
</evidence>
<protein>
    <submittedName>
        <fullName evidence="1">Iron-containing redox enzyme family protein</fullName>
    </submittedName>
</protein>
<organism evidence="1 2">
    <name type="scientific">Limnobacter parvus</name>
    <dbReference type="NCBI Taxonomy" id="2939690"/>
    <lineage>
        <taxon>Bacteria</taxon>
        <taxon>Pseudomonadati</taxon>
        <taxon>Pseudomonadota</taxon>
        <taxon>Betaproteobacteria</taxon>
        <taxon>Burkholderiales</taxon>
        <taxon>Burkholderiaceae</taxon>
        <taxon>Limnobacter</taxon>
    </lineage>
</organism>
<accession>A0ABT1XHZ9</accession>
<reference evidence="1" key="1">
    <citation type="submission" date="2022-07" db="EMBL/GenBank/DDBJ databases">
        <authorList>
            <person name="Xamxidin M."/>
        </authorList>
    </citation>
    <scope>NUCLEOTIDE SEQUENCE</scope>
    <source>
        <strain evidence="1">YS8-69</strain>
    </source>
</reference>
<name>A0ABT1XHZ9_9BURK</name>